<dbReference type="SUPFAM" id="SSF53850">
    <property type="entry name" value="Periplasmic binding protein-like II"/>
    <property type="match status" value="1"/>
</dbReference>
<feature type="chain" id="PRO_5010191492" description="Solute-binding protein family 3/N-terminal domain-containing protein" evidence="2">
    <location>
        <begin position="26"/>
        <end position="258"/>
    </location>
</feature>
<evidence type="ECO:0000259" key="3">
    <source>
        <dbReference type="SMART" id="SM00062"/>
    </source>
</evidence>
<evidence type="ECO:0000313" key="4">
    <source>
        <dbReference type="EMBL" id="APW42177.1"/>
    </source>
</evidence>
<evidence type="ECO:0000256" key="2">
    <source>
        <dbReference type="SAM" id="SignalP"/>
    </source>
</evidence>
<dbReference type="SMART" id="SM00062">
    <property type="entry name" value="PBPb"/>
    <property type="match status" value="1"/>
</dbReference>
<name>A0A1P8K844_9BURK</name>
<accession>A0A1P8K844</accession>
<feature type="signal peptide" evidence="2">
    <location>
        <begin position="1"/>
        <end position="25"/>
    </location>
</feature>
<proteinExistence type="predicted"/>
<organism evidence="4 5">
    <name type="scientific">Rhodoferax saidenbachensis</name>
    <dbReference type="NCBI Taxonomy" id="1484693"/>
    <lineage>
        <taxon>Bacteria</taxon>
        <taxon>Pseudomonadati</taxon>
        <taxon>Pseudomonadota</taxon>
        <taxon>Betaproteobacteria</taxon>
        <taxon>Burkholderiales</taxon>
        <taxon>Comamonadaceae</taxon>
        <taxon>Rhodoferax</taxon>
    </lineage>
</organism>
<dbReference type="PANTHER" id="PTHR35936:SF25">
    <property type="entry name" value="ABC TRANSPORTER SUBSTRATE-BINDING PROTEIN"/>
    <property type="match status" value="1"/>
</dbReference>
<protein>
    <recommendedName>
        <fullName evidence="3">Solute-binding protein family 3/N-terminal domain-containing protein</fullName>
    </recommendedName>
</protein>
<feature type="domain" description="Solute-binding protein family 3/N-terminal" evidence="3">
    <location>
        <begin position="27"/>
        <end position="258"/>
    </location>
</feature>
<dbReference type="Gene3D" id="3.40.190.10">
    <property type="entry name" value="Periplasmic binding protein-like II"/>
    <property type="match status" value="2"/>
</dbReference>
<dbReference type="AlphaFoldDB" id="A0A1P8K844"/>
<keyword evidence="5" id="KW-1185">Reference proteome</keyword>
<keyword evidence="1 2" id="KW-0732">Signal</keyword>
<dbReference type="PANTHER" id="PTHR35936">
    <property type="entry name" value="MEMBRANE-BOUND LYTIC MUREIN TRANSGLYCOSYLASE F"/>
    <property type="match status" value="1"/>
</dbReference>
<dbReference type="Pfam" id="PF00497">
    <property type="entry name" value="SBP_bac_3"/>
    <property type="match status" value="1"/>
</dbReference>
<dbReference type="Proteomes" id="UP000186110">
    <property type="component" value="Chromosome"/>
</dbReference>
<sequence length="258" mass="28083">MRTPWFRSLAFAAVLAAAGTTGLHAETLVVYGDDNYLPVIHHDAAGKPAGVLVDILRKVSARSGDTYEIQLFPWKRAYELARRGGGAVVGVSLTAERSEIFDFSDPMYNDDIQIVVRRGHAFNFAQLGDLRGKTLGGVIGASYGDLVDNAIQDGLFKVDRDIGQAGRLRKLLAGRIDGAIIGNGLAGYEAILRSEPDLWTQRSQLVTLKTPLARDPLYLAVAKSMGQKDVIERFNKALRELHKSGRIPRLTQGAAAKK</sequence>
<gene>
    <name evidence="4" type="ORF">RS694_06280</name>
</gene>
<dbReference type="EMBL" id="CP019239">
    <property type="protein sequence ID" value="APW42177.1"/>
    <property type="molecule type" value="Genomic_DNA"/>
</dbReference>
<dbReference type="RefSeq" id="WP_029706856.1">
    <property type="nucleotide sequence ID" value="NZ_CP019239.1"/>
</dbReference>
<reference evidence="4 5" key="1">
    <citation type="submission" date="2017-01" db="EMBL/GenBank/DDBJ databases">
        <authorList>
            <person name="Mah S.A."/>
            <person name="Swanson W.J."/>
            <person name="Moy G.W."/>
            <person name="Vacquier V.D."/>
        </authorList>
    </citation>
    <scope>NUCLEOTIDE SEQUENCE [LARGE SCALE GENOMIC DNA]</scope>
    <source>
        <strain evidence="4 5">DSM 22694</strain>
    </source>
</reference>
<evidence type="ECO:0000313" key="5">
    <source>
        <dbReference type="Proteomes" id="UP000186110"/>
    </source>
</evidence>
<dbReference type="InterPro" id="IPR001638">
    <property type="entry name" value="Solute-binding_3/MltF_N"/>
</dbReference>
<dbReference type="STRING" id="1484693.RS694_06280"/>
<dbReference type="eggNOG" id="COG0834">
    <property type="taxonomic scope" value="Bacteria"/>
</dbReference>
<evidence type="ECO:0000256" key="1">
    <source>
        <dbReference type="ARBA" id="ARBA00022729"/>
    </source>
</evidence>
<dbReference type="KEGG" id="rsb:RS694_06280"/>